<keyword evidence="10 13" id="KW-0408">Iron</keyword>
<dbReference type="InterPro" id="IPR002401">
    <property type="entry name" value="Cyt_P450_E_grp-I"/>
</dbReference>
<comment type="similarity">
    <text evidence="4 14">Belongs to the cytochrome P450 family.</text>
</comment>
<dbReference type="GO" id="GO:0005789">
    <property type="term" value="C:endoplasmic reticulum membrane"/>
    <property type="evidence" value="ECO:0007669"/>
    <property type="project" value="UniProtKB-SubCell"/>
</dbReference>
<comment type="cofactor">
    <cofactor evidence="1 13">
        <name>heme</name>
        <dbReference type="ChEBI" id="CHEBI:30413"/>
    </cofactor>
</comment>
<evidence type="ECO:0000256" key="12">
    <source>
        <dbReference type="ARBA" id="ARBA00023136"/>
    </source>
</evidence>
<dbReference type="PANTHER" id="PTHR24292:SF100">
    <property type="entry name" value="CYTOCHROME P450 6A16, ISOFORM B-RELATED"/>
    <property type="match status" value="1"/>
</dbReference>
<name>A0A9J6BIW3_POLVA</name>
<reference evidence="16" key="1">
    <citation type="submission" date="2021-03" db="EMBL/GenBank/DDBJ databases">
        <title>Chromosome level genome of the anhydrobiotic midge Polypedilum vanderplanki.</title>
        <authorList>
            <person name="Yoshida Y."/>
            <person name="Kikawada T."/>
            <person name="Gusev O."/>
        </authorList>
    </citation>
    <scope>NUCLEOTIDE SEQUENCE</scope>
    <source>
        <strain evidence="16">NIAS01</strain>
        <tissue evidence="16">Whole body or cell culture</tissue>
    </source>
</reference>
<protein>
    <recommendedName>
        <fullName evidence="18">Cytochrome P450</fullName>
    </recommendedName>
</protein>
<dbReference type="GO" id="GO:0004497">
    <property type="term" value="F:monooxygenase activity"/>
    <property type="evidence" value="ECO:0007669"/>
    <property type="project" value="UniProtKB-KW"/>
</dbReference>
<comment type="caution">
    <text evidence="16">The sequence shown here is derived from an EMBL/GenBank/DDBJ whole genome shotgun (WGS) entry which is preliminary data.</text>
</comment>
<organism evidence="16 17">
    <name type="scientific">Polypedilum vanderplanki</name>
    <name type="common">Sleeping chironomid midge</name>
    <dbReference type="NCBI Taxonomy" id="319348"/>
    <lineage>
        <taxon>Eukaryota</taxon>
        <taxon>Metazoa</taxon>
        <taxon>Ecdysozoa</taxon>
        <taxon>Arthropoda</taxon>
        <taxon>Hexapoda</taxon>
        <taxon>Insecta</taxon>
        <taxon>Pterygota</taxon>
        <taxon>Neoptera</taxon>
        <taxon>Endopterygota</taxon>
        <taxon>Diptera</taxon>
        <taxon>Nematocera</taxon>
        <taxon>Chironomoidea</taxon>
        <taxon>Chironomidae</taxon>
        <taxon>Chironominae</taxon>
        <taxon>Polypedilum</taxon>
        <taxon>Polypedilum</taxon>
    </lineage>
</organism>
<dbReference type="OrthoDB" id="2789670at2759"/>
<gene>
    <name evidence="16" type="ORF">PVAND_000051</name>
</gene>
<evidence type="ECO:0000256" key="10">
    <source>
        <dbReference type="ARBA" id="ARBA00023004"/>
    </source>
</evidence>
<dbReference type="EMBL" id="JADBJN010000003">
    <property type="protein sequence ID" value="KAG5669757.1"/>
    <property type="molecule type" value="Genomic_DNA"/>
</dbReference>
<dbReference type="InterPro" id="IPR001128">
    <property type="entry name" value="Cyt_P450"/>
</dbReference>
<keyword evidence="7" id="KW-0256">Endoplasmic reticulum</keyword>
<dbReference type="PANTHER" id="PTHR24292">
    <property type="entry name" value="CYTOCHROME P450"/>
    <property type="match status" value="1"/>
</dbReference>
<evidence type="ECO:0000256" key="8">
    <source>
        <dbReference type="ARBA" id="ARBA00022848"/>
    </source>
</evidence>
<evidence type="ECO:0000256" key="2">
    <source>
        <dbReference type="ARBA" id="ARBA00004174"/>
    </source>
</evidence>
<keyword evidence="9 14" id="KW-0560">Oxidoreductase</keyword>
<keyword evidence="5 13" id="KW-0349">Heme</keyword>
<dbReference type="Gene3D" id="1.10.630.10">
    <property type="entry name" value="Cytochrome P450"/>
    <property type="match status" value="1"/>
</dbReference>
<dbReference type="PROSITE" id="PS00086">
    <property type="entry name" value="CYTOCHROME_P450"/>
    <property type="match status" value="1"/>
</dbReference>
<accession>A0A9J6BIW3</accession>
<dbReference type="PRINTS" id="PR00463">
    <property type="entry name" value="EP450I"/>
</dbReference>
<dbReference type="InterPro" id="IPR050476">
    <property type="entry name" value="Insect_CytP450_Detox"/>
</dbReference>
<keyword evidence="15" id="KW-0812">Transmembrane</keyword>
<evidence type="ECO:0008006" key="18">
    <source>
        <dbReference type="Google" id="ProtNLM"/>
    </source>
</evidence>
<dbReference type="InterPro" id="IPR017972">
    <property type="entry name" value="Cyt_P450_CS"/>
</dbReference>
<evidence type="ECO:0000256" key="15">
    <source>
        <dbReference type="SAM" id="Phobius"/>
    </source>
</evidence>
<dbReference type="Pfam" id="PF00067">
    <property type="entry name" value="p450"/>
    <property type="match status" value="1"/>
</dbReference>
<dbReference type="GO" id="GO:0005506">
    <property type="term" value="F:iron ion binding"/>
    <property type="evidence" value="ECO:0007669"/>
    <property type="project" value="InterPro"/>
</dbReference>
<evidence type="ECO:0000256" key="5">
    <source>
        <dbReference type="ARBA" id="ARBA00022617"/>
    </source>
</evidence>
<dbReference type="SUPFAM" id="SSF48264">
    <property type="entry name" value="Cytochrome P450"/>
    <property type="match status" value="1"/>
</dbReference>
<dbReference type="InterPro" id="IPR036396">
    <property type="entry name" value="Cyt_P450_sf"/>
</dbReference>
<feature type="transmembrane region" description="Helical" evidence="15">
    <location>
        <begin position="6"/>
        <end position="22"/>
    </location>
</feature>
<keyword evidence="15" id="KW-1133">Transmembrane helix</keyword>
<keyword evidence="17" id="KW-1185">Reference proteome</keyword>
<feature type="binding site" description="axial binding residue" evidence="13">
    <location>
        <position position="448"/>
    </location>
    <ligand>
        <name>heme</name>
        <dbReference type="ChEBI" id="CHEBI:30413"/>
    </ligand>
    <ligandPart>
        <name>Fe</name>
        <dbReference type="ChEBI" id="CHEBI:18248"/>
    </ligandPart>
</feature>
<keyword evidence="11 14" id="KW-0503">Monooxygenase</keyword>
<keyword evidence="6 13" id="KW-0479">Metal-binding</keyword>
<proteinExistence type="inferred from homology"/>
<evidence type="ECO:0000256" key="13">
    <source>
        <dbReference type="PIRSR" id="PIRSR602401-1"/>
    </source>
</evidence>
<evidence type="ECO:0000256" key="4">
    <source>
        <dbReference type="ARBA" id="ARBA00010617"/>
    </source>
</evidence>
<dbReference type="GO" id="GO:0020037">
    <property type="term" value="F:heme binding"/>
    <property type="evidence" value="ECO:0007669"/>
    <property type="project" value="InterPro"/>
</dbReference>
<evidence type="ECO:0000256" key="11">
    <source>
        <dbReference type="ARBA" id="ARBA00023033"/>
    </source>
</evidence>
<dbReference type="PRINTS" id="PR00385">
    <property type="entry name" value="P450"/>
</dbReference>
<evidence type="ECO:0000256" key="1">
    <source>
        <dbReference type="ARBA" id="ARBA00001971"/>
    </source>
</evidence>
<keyword evidence="12 15" id="KW-0472">Membrane</keyword>
<dbReference type="Proteomes" id="UP001107558">
    <property type="component" value="Chromosome 3"/>
</dbReference>
<evidence type="ECO:0000313" key="17">
    <source>
        <dbReference type="Proteomes" id="UP001107558"/>
    </source>
</evidence>
<evidence type="ECO:0000313" key="16">
    <source>
        <dbReference type="EMBL" id="KAG5669757.1"/>
    </source>
</evidence>
<evidence type="ECO:0000256" key="14">
    <source>
        <dbReference type="RuleBase" id="RU000461"/>
    </source>
</evidence>
<comment type="subcellular location">
    <subcellularLocation>
        <location evidence="3">Endoplasmic reticulum membrane</location>
        <topology evidence="3">Peripheral membrane protein</topology>
    </subcellularLocation>
    <subcellularLocation>
        <location evidence="2">Microsome membrane</location>
        <topology evidence="2">Peripheral membrane protein</topology>
    </subcellularLocation>
</comment>
<evidence type="ECO:0000256" key="3">
    <source>
        <dbReference type="ARBA" id="ARBA00004406"/>
    </source>
</evidence>
<dbReference type="CDD" id="cd11056">
    <property type="entry name" value="CYP6-like"/>
    <property type="match status" value="1"/>
</dbReference>
<sequence>MSSLEVFLALFLVALGLCVFFIKKKFSYWKERGFDYIEPEFPFGNLKGVGYKIHFSELSREYYERYKNKTSAIGLYFFTQPVVFLTNLDAVKNILVKDFYNFHDRGLYVNTKSDPLSAHLFAIEGAEWKRMRTKLSPTFTSMRMKTMFGTVLNISEEMINYLSENNGIREIEMKDILARFTTDVIGSVAFGIQISSMRDPKSIFRKMGSRVFNPPRSQTLKIIFLTTFRKWARKFSFRVIEKEVADFFLSTIEENINYREKNNIQRNDFFNLLLELKNLGKLKDDISEAGEKLTFNEIAAQSFLFYLAGFETSSTTMTFALYELSLNINVQEKLRNEIKSVLEKHENKITYDAMMEMKYLQMVIDETLRMYPPVDNLIRIAKDDYQIPDTKLKIEKDTLLFIPVLAIQHDSNIYENPEKFDPERFNDEMKAERHPMAFLPFGQGNRNCIGERFGYMQTKIGLIQLILNFKFSPSANTTIPMKFQAKSQILSPINDMWLNIEKIQN</sequence>
<keyword evidence="8" id="KW-0492">Microsome</keyword>
<evidence type="ECO:0000256" key="7">
    <source>
        <dbReference type="ARBA" id="ARBA00022824"/>
    </source>
</evidence>
<dbReference type="GO" id="GO:0016705">
    <property type="term" value="F:oxidoreductase activity, acting on paired donors, with incorporation or reduction of molecular oxygen"/>
    <property type="evidence" value="ECO:0007669"/>
    <property type="project" value="InterPro"/>
</dbReference>
<evidence type="ECO:0000256" key="6">
    <source>
        <dbReference type="ARBA" id="ARBA00022723"/>
    </source>
</evidence>
<evidence type="ECO:0000256" key="9">
    <source>
        <dbReference type="ARBA" id="ARBA00023002"/>
    </source>
</evidence>
<dbReference type="AlphaFoldDB" id="A0A9J6BIW3"/>
<dbReference type="FunFam" id="1.10.630.10:FF:000042">
    <property type="entry name" value="Cytochrome P450"/>
    <property type="match status" value="1"/>
</dbReference>